<dbReference type="EMBL" id="CATOUU010000714">
    <property type="protein sequence ID" value="CAI9943340.1"/>
    <property type="molecule type" value="Genomic_DNA"/>
</dbReference>
<comment type="caution">
    <text evidence="2">The sequence shown here is derived from an EMBL/GenBank/DDBJ whole genome shotgun (WGS) entry which is preliminary data.</text>
</comment>
<proteinExistence type="predicted"/>
<sequence length="138" mass="15609">MNPISVNSSRLSTLKSKLSALSPLSCSSHSLLNQTKSTLGTPKTSKASFEPHHVLTSNRSVNKVMVQLIDRKSMKDNSQQQGNKWSELNVQQVQSESSEEAVDFTKLRGTFKNELEQIEISQEQISELDIYDFEQFFQ</sequence>
<reference evidence="2" key="1">
    <citation type="submission" date="2023-06" db="EMBL/GenBank/DDBJ databases">
        <authorList>
            <person name="Kurt Z."/>
        </authorList>
    </citation>
    <scope>NUCLEOTIDE SEQUENCE</scope>
</reference>
<keyword evidence="4" id="KW-1185">Reference proteome</keyword>
<organism evidence="2">
    <name type="scientific">Hexamita inflata</name>
    <dbReference type="NCBI Taxonomy" id="28002"/>
    <lineage>
        <taxon>Eukaryota</taxon>
        <taxon>Metamonada</taxon>
        <taxon>Diplomonadida</taxon>
        <taxon>Hexamitidae</taxon>
        <taxon>Hexamitinae</taxon>
        <taxon>Hexamita</taxon>
    </lineage>
</organism>
<protein>
    <submittedName>
        <fullName evidence="3">Hypothetical_protein</fullName>
    </submittedName>
</protein>
<evidence type="ECO:0000313" key="2">
    <source>
        <dbReference type="EMBL" id="CAI9943340.1"/>
    </source>
</evidence>
<evidence type="ECO:0000313" key="4">
    <source>
        <dbReference type="Proteomes" id="UP001642409"/>
    </source>
</evidence>
<accession>A0AA86PXW8</accession>
<evidence type="ECO:0000313" key="3">
    <source>
        <dbReference type="EMBL" id="CAL6041025.1"/>
    </source>
</evidence>
<dbReference type="EMBL" id="CAXDID020000147">
    <property type="protein sequence ID" value="CAL6041025.1"/>
    <property type="molecule type" value="Genomic_DNA"/>
</dbReference>
<dbReference type="Proteomes" id="UP001642409">
    <property type="component" value="Unassembled WGS sequence"/>
</dbReference>
<feature type="compositionally biased region" description="Polar residues" evidence="1">
    <location>
        <begin position="76"/>
        <end position="92"/>
    </location>
</feature>
<reference evidence="3 4" key="2">
    <citation type="submission" date="2024-07" db="EMBL/GenBank/DDBJ databases">
        <authorList>
            <person name="Akdeniz Z."/>
        </authorList>
    </citation>
    <scope>NUCLEOTIDE SEQUENCE [LARGE SCALE GENOMIC DNA]</scope>
</reference>
<dbReference type="AlphaFoldDB" id="A0AA86PXW8"/>
<feature type="region of interest" description="Disordered" evidence="1">
    <location>
        <begin position="73"/>
        <end position="92"/>
    </location>
</feature>
<gene>
    <name evidence="2" type="ORF">HINF_LOCUS30985</name>
    <name evidence="3" type="ORF">HINF_LOCUS38678</name>
</gene>
<name>A0AA86PXW8_9EUKA</name>
<evidence type="ECO:0000256" key="1">
    <source>
        <dbReference type="SAM" id="MobiDB-lite"/>
    </source>
</evidence>